<evidence type="ECO:0000313" key="2">
    <source>
        <dbReference type="EMBL" id="TKR81179.1"/>
    </source>
</evidence>
<organism evidence="2">
    <name type="scientific">Steinernema carpocapsae</name>
    <name type="common">Entomopathogenic nematode</name>
    <dbReference type="NCBI Taxonomy" id="34508"/>
    <lineage>
        <taxon>Eukaryota</taxon>
        <taxon>Metazoa</taxon>
        <taxon>Ecdysozoa</taxon>
        <taxon>Nematoda</taxon>
        <taxon>Chromadorea</taxon>
        <taxon>Rhabditida</taxon>
        <taxon>Tylenchina</taxon>
        <taxon>Panagrolaimomorpha</taxon>
        <taxon>Strongyloidoidea</taxon>
        <taxon>Steinernematidae</taxon>
        <taxon>Steinernema</taxon>
    </lineage>
</organism>
<dbReference type="AlphaFoldDB" id="A0A4U5NDY8"/>
<feature type="compositionally biased region" description="Basic and acidic residues" evidence="1">
    <location>
        <begin position="178"/>
        <end position="190"/>
    </location>
</feature>
<reference evidence="2" key="2">
    <citation type="journal article" date="2015" name="Genome Biol.">
        <title>Comparative genomics of Steinernema reveals deeply conserved gene regulatory networks.</title>
        <authorList>
            <person name="Dillman A.R."/>
            <person name="Macchietto M."/>
            <person name="Porter C.F."/>
            <person name="Rogers A."/>
            <person name="Williams B."/>
            <person name="Antoshechkin I."/>
            <person name="Lee M.M."/>
            <person name="Goodwin Z."/>
            <person name="Lu X."/>
            <person name="Lewis E.E."/>
            <person name="Goodrich-Blair H."/>
            <person name="Stock S.P."/>
            <person name="Adams B.J."/>
            <person name="Sternberg P.W."/>
            <person name="Mortazavi A."/>
        </authorList>
    </citation>
    <scope>NUCLEOTIDE SEQUENCE [LARGE SCALE GENOMIC DNA]</scope>
    <source>
        <strain evidence="2">ALL</strain>
    </source>
</reference>
<evidence type="ECO:0000256" key="1">
    <source>
        <dbReference type="SAM" id="MobiDB-lite"/>
    </source>
</evidence>
<proteinExistence type="predicted"/>
<sequence>MDLDDDFRVLDEPTFGVGELGDAIDEWDLDGRVRLESEVDRVRWADLKSEDWNGVPTVEGIGETLNTAESSEQRGFVTNGFDASTENGDLCDECRRDEIELWQMESEIDRLRQINAAHASQRYPSRTPPIREGSAQDQMAFQKKRATSLERTKREQILADKERYRLELLDQINEHKSRTMAEEEWRRLDQSESDLEDANRQVRRRKTIPRRSKSARKGAVGRDAETADEGEASRGNQGGRPLLVGDPKSLRRQLQTPPRADSKKPSAPVSVSTVTLLNRVI</sequence>
<reference evidence="2" key="1">
    <citation type="submission" date="2013-11" db="EMBL/GenBank/DDBJ databases">
        <authorList>
            <person name="Sternberg P."/>
            <person name="Dillman A."/>
            <person name="Macchietto M."/>
        </authorList>
    </citation>
    <scope>NUCLEOTIDE SEQUENCE</scope>
    <source>
        <strain evidence="2">ALL</strain>
    </source>
</reference>
<dbReference type="EMBL" id="AZBU02000004">
    <property type="protein sequence ID" value="TKR81179.1"/>
    <property type="molecule type" value="Genomic_DNA"/>
</dbReference>
<protein>
    <submittedName>
        <fullName evidence="2">Uncharacterized protein</fullName>
    </submittedName>
</protein>
<feature type="compositionally biased region" description="Basic residues" evidence="1">
    <location>
        <begin position="201"/>
        <end position="216"/>
    </location>
</feature>
<gene>
    <name evidence="2" type="ORF">L596_015098</name>
</gene>
<comment type="caution">
    <text evidence="2">The sequence shown here is derived from an EMBL/GenBank/DDBJ whole genome shotgun (WGS) entry which is preliminary data.</text>
</comment>
<feature type="region of interest" description="Disordered" evidence="1">
    <location>
        <begin position="178"/>
        <end position="275"/>
    </location>
</feature>
<name>A0A4U5NDY8_STECR</name>
<accession>A0A4U5NDY8</accession>
<feature type="region of interest" description="Disordered" evidence="1">
    <location>
        <begin position="119"/>
        <end position="154"/>
    </location>
</feature>
<reference evidence="2" key="3">
    <citation type="journal article" date="2019" name="G3 (Bethesda)">
        <title>Hybrid Assembly of the Genome of the Entomopathogenic Nematode Steinernema carpocapsae Identifies the X-Chromosome.</title>
        <authorList>
            <person name="Serra L."/>
            <person name="Macchietto M."/>
            <person name="Macias-Munoz A."/>
            <person name="McGill C.J."/>
            <person name="Rodriguez I.M."/>
            <person name="Rodriguez B."/>
            <person name="Murad R."/>
            <person name="Mortazavi A."/>
        </authorList>
    </citation>
    <scope>NUCLEOTIDE SEQUENCE</scope>
    <source>
        <strain evidence="2">ALL</strain>
    </source>
</reference>